<name>A0ABT0K011_9ACTN</name>
<evidence type="ECO:0000313" key="2">
    <source>
        <dbReference type="Proteomes" id="UP001201873"/>
    </source>
</evidence>
<protein>
    <submittedName>
        <fullName evidence="1">Uncharacterized protein</fullName>
    </submittedName>
</protein>
<dbReference type="EMBL" id="JALKFT010000014">
    <property type="protein sequence ID" value="MCK9877071.1"/>
    <property type="molecule type" value="Genomic_DNA"/>
</dbReference>
<organism evidence="1 2">
    <name type="scientific">Frankia umida</name>
    <dbReference type="NCBI Taxonomy" id="573489"/>
    <lineage>
        <taxon>Bacteria</taxon>
        <taxon>Bacillati</taxon>
        <taxon>Actinomycetota</taxon>
        <taxon>Actinomycetes</taxon>
        <taxon>Frankiales</taxon>
        <taxon>Frankiaceae</taxon>
        <taxon>Frankia</taxon>
    </lineage>
</organism>
<accession>A0ABT0K011</accession>
<dbReference type="RefSeq" id="WP_248825363.1">
    <property type="nucleotide sequence ID" value="NZ_JALKFT010000014.1"/>
</dbReference>
<gene>
    <name evidence="1" type="ORF">MXD59_15030</name>
</gene>
<evidence type="ECO:0000313" key="1">
    <source>
        <dbReference type="EMBL" id="MCK9877071.1"/>
    </source>
</evidence>
<keyword evidence="2" id="KW-1185">Reference proteome</keyword>
<sequence length="129" mass="13912">MTAGRSVIVLVVAAVAVLFGVQLLQEATEYHGGAGQHDRTTVVFTVSERGNRHGDTFAAGALWHTCIATIGWDDQEDPAPQDNRPPRTYQAVLHPSLPADTRRRLRGCLEDLVLSHIQGTVISMDSGPA</sequence>
<comment type="caution">
    <text evidence="1">The sequence shown here is derived from an EMBL/GenBank/DDBJ whole genome shotgun (WGS) entry which is preliminary data.</text>
</comment>
<proteinExistence type="predicted"/>
<reference evidence="1 2" key="1">
    <citation type="submission" date="2022-04" db="EMBL/GenBank/DDBJ databases">
        <title>Genome diversity in the genus Frankia.</title>
        <authorList>
            <person name="Carlos-Shanley C."/>
            <person name="Hahn D."/>
        </authorList>
    </citation>
    <scope>NUCLEOTIDE SEQUENCE [LARGE SCALE GENOMIC DNA]</scope>
    <source>
        <strain evidence="1 2">Ag45/Mut15</strain>
    </source>
</reference>
<dbReference type="Proteomes" id="UP001201873">
    <property type="component" value="Unassembled WGS sequence"/>
</dbReference>